<dbReference type="GeneID" id="92381923"/>
<feature type="region of interest" description="Disordered" evidence="1">
    <location>
        <begin position="296"/>
        <end position="339"/>
    </location>
</feature>
<evidence type="ECO:0000256" key="1">
    <source>
        <dbReference type="SAM" id="MobiDB-lite"/>
    </source>
</evidence>
<dbReference type="EMBL" id="CZPT02001053">
    <property type="protein sequence ID" value="SCU68715.1"/>
    <property type="molecule type" value="Genomic_DNA"/>
</dbReference>
<protein>
    <submittedName>
        <fullName evidence="2">Uncharacterized protein</fullName>
    </submittedName>
</protein>
<dbReference type="RefSeq" id="XP_067079818.1">
    <property type="nucleotide sequence ID" value="XM_067223717.1"/>
</dbReference>
<dbReference type="AlphaFoldDB" id="A0A1G4I9J9"/>
<feature type="compositionally biased region" description="Polar residues" evidence="1">
    <location>
        <begin position="311"/>
        <end position="326"/>
    </location>
</feature>
<comment type="caution">
    <text evidence="2">The sequence shown here is derived from an EMBL/GenBank/DDBJ whole genome shotgun (WGS) entry which is preliminary data.</text>
</comment>
<reference evidence="2" key="1">
    <citation type="submission" date="2016-09" db="EMBL/GenBank/DDBJ databases">
        <authorList>
            <person name="Hebert L."/>
            <person name="Moumen B."/>
        </authorList>
    </citation>
    <scope>NUCLEOTIDE SEQUENCE [LARGE SCALE GENOMIC DNA]</scope>
    <source>
        <strain evidence="2">OVI</strain>
    </source>
</reference>
<evidence type="ECO:0000313" key="2">
    <source>
        <dbReference type="EMBL" id="SCU68715.1"/>
    </source>
</evidence>
<gene>
    <name evidence="2" type="ORF">TEOVI_000798900</name>
</gene>
<evidence type="ECO:0000313" key="3">
    <source>
        <dbReference type="Proteomes" id="UP000195570"/>
    </source>
</evidence>
<dbReference type="VEuPathDB" id="TriTrypDB:TEOVI_000798900"/>
<accession>A0A1G4I9J9</accession>
<keyword evidence="3" id="KW-1185">Reference proteome</keyword>
<organism evidence="2 3">
    <name type="scientific">Trypanosoma equiperdum</name>
    <dbReference type="NCBI Taxonomy" id="5694"/>
    <lineage>
        <taxon>Eukaryota</taxon>
        <taxon>Discoba</taxon>
        <taxon>Euglenozoa</taxon>
        <taxon>Kinetoplastea</taxon>
        <taxon>Metakinetoplastina</taxon>
        <taxon>Trypanosomatida</taxon>
        <taxon>Trypanosomatidae</taxon>
        <taxon>Trypanosoma</taxon>
    </lineage>
</organism>
<proteinExistence type="predicted"/>
<sequence>MSMQHTLSECEPQRRGVNELALKTHSSSVSSKQSYGVSSSRSVQLSASQLTTVCVRQAMVNQAQGLLTDNSNEVTTLSNGAIGYQNQRPSYATKEGCAAPSLSVAELSAVATNGSTVCKRLIVKDTPKEHCAAQPLLIENDNAQKTNDWNTSVAMTGCLEVESTPAPSSGPRQCSLCRRYLTDPDDPVQHKRMCQEKKLFCPLLCGKLLRRGDITRHVRETALEHNPLPLPSGPDYPEEHPAHVLAVVMNMFLEKNSGDKRADEQFSLDLPPRRIRLSETSSSSVAASRRLSLNSTLCEKKPESDAVTPPKIQTSADVPLTQSSTGLPEPQARSPPTISQERDITYTIESELTSGNDNSVVATDANDNNTSTFGKASAAVSAEEPDAARTTSELYNSRVPRKRSHSSNVESGCTSRSGGFGMANCKGFRPEAPVSKGSSENGQALKELLIRINLQHEEVEKLREQRGAYDLSNVEDVKQRDEIMDAVRNVVTAFDGKNRSIHNDCKQLMGKTSLAPDLFLNVLHSWRSLDRHWNEVRVTLCDTARI</sequence>
<name>A0A1G4I9J9_TRYEQ</name>
<dbReference type="Proteomes" id="UP000195570">
    <property type="component" value="Unassembled WGS sequence"/>
</dbReference>